<comment type="similarity">
    <text evidence="1">Belongs to the bacterial solute-binding protein 9 family.</text>
</comment>
<dbReference type="GO" id="GO:0046872">
    <property type="term" value="F:metal ion binding"/>
    <property type="evidence" value="ECO:0007669"/>
    <property type="project" value="InterPro"/>
</dbReference>
<dbReference type="GO" id="GO:0030001">
    <property type="term" value="P:metal ion transport"/>
    <property type="evidence" value="ECO:0007669"/>
    <property type="project" value="InterPro"/>
</dbReference>
<evidence type="ECO:0000256" key="1">
    <source>
        <dbReference type="ARBA" id="ARBA00011028"/>
    </source>
</evidence>
<dbReference type="AlphaFoldDB" id="A0A381RMK8"/>
<accession>A0A381RMK8</accession>
<feature type="non-terminal residue" evidence="5">
    <location>
        <position position="1"/>
    </location>
</feature>
<evidence type="ECO:0008006" key="6">
    <source>
        <dbReference type="Google" id="ProtNLM"/>
    </source>
</evidence>
<feature type="region of interest" description="Disordered" evidence="4">
    <location>
        <begin position="1"/>
        <end position="29"/>
    </location>
</feature>
<evidence type="ECO:0000256" key="2">
    <source>
        <dbReference type="ARBA" id="ARBA00022448"/>
    </source>
</evidence>
<dbReference type="PANTHER" id="PTHR42953">
    <property type="entry name" value="HIGH-AFFINITY ZINC UPTAKE SYSTEM PROTEIN ZNUA-RELATED"/>
    <property type="match status" value="1"/>
</dbReference>
<feature type="compositionally biased region" description="Basic and acidic residues" evidence="4">
    <location>
        <begin position="1"/>
        <end position="21"/>
    </location>
</feature>
<evidence type="ECO:0000256" key="3">
    <source>
        <dbReference type="ARBA" id="ARBA00022729"/>
    </source>
</evidence>
<proteinExistence type="inferred from homology"/>
<reference evidence="5" key="1">
    <citation type="submission" date="2018-05" db="EMBL/GenBank/DDBJ databases">
        <authorList>
            <person name="Lanie J.A."/>
            <person name="Ng W.-L."/>
            <person name="Kazmierczak K.M."/>
            <person name="Andrzejewski T.M."/>
            <person name="Davidsen T.M."/>
            <person name="Wayne K.J."/>
            <person name="Tettelin H."/>
            <person name="Glass J.I."/>
            <person name="Rusch D."/>
            <person name="Podicherti R."/>
            <person name="Tsui H.-C.T."/>
            <person name="Winkler M.E."/>
        </authorList>
    </citation>
    <scope>NUCLEOTIDE SEQUENCE</scope>
</reference>
<dbReference type="InterPro" id="IPR050492">
    <property type="entry name" value="Bact_metal-bind_prot9"/>
</dbReference>
<dbReference type="SUPFAM" id="SSF53807">
    <property type="entry name" value="Helical backbone' metal receptor"/>
    <property type="match status" value="1"/>
</dbReference>
<evidence type="ECO:0000256" key="4">
    <source>
        <dbReference type="SAM" id="MobiDB-lite"/>
    </source>
</evidence>
<evidence type="ECO:0000313" key="5">
    <source>
        <dbReference type="EMBL" id="SUZ92474.1"/>
    </source>
</evidence>
<keyword evidence="2" id="KW-0813">Transport</keyword>
<protein>
    <recommendedName>
        <fullName evidence="6">Zinc ABC transporter substrate-binding protein</fullName>
    </recommendedName>
</protein>
<dbReference type="EMBL" id="UINC01002061">
    <property type="protein sequence ID" value="SUZ92474.1"/>
    <property type="molecule type" value="Genomic_DNA"/>
</dbReference>
<dbReference type="Gene3D" id="3.40.50.1980">
    <property type="entry name" value="Nitrogenase molybdenum iron protein domain"/>
    <property type="match status" value="2"/>
</dbReference>
<dbReference type="PANTHER" id="PTHR42953:SF3">
    <property type="entry name" value="HIGH-AFFINITY ZINC UPTAKE SYSTEM PROTEIN ZNUA"/>
    <property type="match status" value="1"/>
</dbReference>
<organism evidence="5">
    <name type="scientific">marine metagenome</name>
    <dbReference type="NCBI Taxonomy" id="408172"/>
    <lineage>
        <taxon>unclassified sequences</taxon>
        <taxon>metagenomes</taxon>
        <taxon>ecological metagenomes</taxon>
    </lineage>
</organism>
<keyword evidence="3" id="KW-0732">Signal</keyword>
<gene>
    <name evidence="5" type="ORF">METZ01_LOCUS45328</name>
</gene>
<sequence length="192" mass="21429">FETHSHRHKHDEDGHDEDEHATVNIDPHGWLDPDNGKTWLDVIATELSKIDPENTDIYFDNVSQGKTDIDAVISEIDATLAPFRGTNFIVYHDAYQYFEKRFDVLAAGSISLGDVSDPSPARIAEIHQTVEDLDMTCVFSEPQFNPELVATVVDGTKARARVIDPLGTRLTLGADFYLNLLRNIAQTMASCL</sequence>
<dbReference type="Pfam" id="PF01297">
    <property type="entry name" value="ZnuA"/>
    <property type="match status" value="1"/>
</dbReference>
<dbReference type="InterPro" id="IPR006127">
    <property type="entry name" value="ZnuA-like"/>
</dbReference>
<name>A0A381RMK8_9ZZZZ</name>